<evidence type="ECO:0000256" key="6">
    <source>
        <dbReference type="ARBA" id="ARBA00035136"/>
    </source>
</evidence>
<dbReference type="InterPro" id="IPR002583">
    <property type="entry name" value="Ribosomal_bS20"/>
</dbReference>
<organism evidence="9 10">
    <name type="scientific">Candidatus Desulfolinea nitratireducens</name>
    <dbReference type="NCBI Taxonomy" id="2841698"/>
    <lineage>
        <taxon>Bacteria</taxon>
        <taxon>Bacillati</taxon>
        <taxon>Chloroflexota</taxon>
        <taxon>Anaerolineae</taxon>
        <taxon>Anaerolineales</taxon>
        <taxon>Anaerolineales incertae sedis</taxon>
        <taxon>Candidatus Desulfolinea</taxon>
    </lineage>
</organism>
<keyword evidence="5 7" id="KW-0687">Ribonucleoprotein</keyword>
<protein>
    <recommendedName>
        <fullName evidence="6 7">Small ribosomal subunit protein bS20</fullName>
    </recommendedName>
</protein>
<dbReference type="PANTHER" id="PTHR33398">
    <property type="entry name" value="30S RIBOSOMAL PROTEIN S20"/>
    <property type="match status" value="1"/>
</dbReference>
<proteinExistence type="inferred from homology"/>
<gene>
    <name evidence="7 9" type="primary">rpsT</name>
    <name evidence="9" type="ORF">H8E29_08095</name>
</gene>
<dbReference type="GO" id="GO:0070181">
    <property type="term" value="F:small ribosomal subunit rRNA binding"/>
    <property type="evidence" value="ECO:0007669"/>
    <property type="project" value="TreeGrafter"/>
</dbReference>
<evidence type="ECO:0000256" key="8">
    <source>
        <dbReference type="SAM" id="MobiDB-lite"/>
    </source>
</evidence>
<dbReference type="Pfam" id="PF01649">
    <property type="entry name" value="Ribosomal_S20p"/>
    <property type="match status" value="1"/>
</dbReference>
<evidence type="ECO:0000313" key="10">
    <source>
        <dbReference type="Proteomes" id="UP000614469"/>
    </source>
</evidence>
<sequence length="92" mass="10677">MANLKSQIKRNRQNEKRRLRNRVYRGSTRVAIKNARIALEADKVNIEEAREATMFAVSRLDKAAQKGVIHQKNASRRKGRLMKYLANLEKEA</sequence>
<evidence type="ECO:0000256" key="5">
    <source>
        <dbReference type="ARBA" id="ARBA00023274"/>
    </source>
</evidence>
<evidence type="ECO:0000256" key="2">
    <source>
        <dbReference type="ARBA" id="ARBA00022730"/>
    </source>
</evidence>
<keyword evidence="3 7" id="KW-0694">RNA-binding</keyword>
<name>A0A8J6NK60_9CHLR</name>
<dbReference type="GO" id="GO:0005829">
    <property type="term" value="C:cytosol"/>
    <property type="evidence" value="ECO:0007669"/>
    <property type="project" value="TreeGrafter"/>
</dbReference>
<dbReference type="EMBL" id="JACNJN010000095">
    <property type="protein sequence ID" value="MBC8335209.1"/>
    <property type="molecule type" value="Genomic_DNA"/>
</dbReference>
<feature type="compositionally biased region" description="Basic residues" evidence="8">
    <location>
        <begin position="7"/>
        <end position="21"/>
    </location>
</feature>
<dbReference type="Proteomes" id="UP000614469">
    <property type="component" value="Unassembled WGS sequence"/>
</dbReference>
<reference evidence="9 10" key="1">
    <citation type="submission" date="2020-08" db="EMBL/GenBank/DDBJ databases">
        <title>Bridging the membrane lipid divide: bacteria of the FCB group superphylum have the potential to synthesize archaeal ether lipids.</title>
        <authorList>
            <person name="Villanueva L."/>
            <person name="Von Meijenfeldt F.A.B."/>
            <person name="Westbye A.B."/>
            <person name="Yadav S."/>
            <person name="Hopmans E.C."/>
            <person name="Dutilh B.E."/>
            <person name="Sinninghe Damste J.S."/>
        </authorList>
    </citation>
    <scope>NUCLEOTIDE SEQUENCE [LARGE SCALE GENOMIC DNA]</scope>
    <source>
        <strain evidence="9">NIOZ-UU36</strain>
    </source>
</reference>
<dbReference type="SUPFAM" id="SSF46992">
    <property type="entry name" value="Ribosomal protein S20"/>
    <property type="match status" value="1"/>
</dbReference>
<comment type="caution">
    <text evidence="9">The sequence shown here is derived from an EMBL/GenBank/DDBJ whole genome shotgun (WGS) entry which is preliminary data.</text>
</comment>
<evidence type="ECO:0000256" key="7">
    <source>
        <dbReference type="HAMAP-Rule" id="MF_00500"/>
    </source>
</evidence>
<evidence type="ECO:0000256" key="4">
    <source>
        <dbReference type="ARBA" id="ARBA00022980"/>
    </source>
</evidence>
<keyword evidence="2 7" id="KW-0699">rRNA-binding</keyword>
<dbReference type="NCBIfam" id="TIGR00029">
    <property type="entry name" value="S20"/>
    <property type="match status" value="1"/>
</dbReference>
<dbReference type="HAMAP" id="MF_00500">
    <property type="entry name" value="Ribosomal_bS20"/>
    <property type="match status" value="1"/>
</dbReference>
<dbReference type="Gene3D" id="1.20.58.110">
    <property type="entry name" value="Ribosomal protein S20"/>
    <property type="match status" value="1"/>
</dbReference>
<dbReference type="GO" id="GO:0006412">
    <property type="term" value="P:translation"/>
    <property type="evidence" value="ECO:0007669"/>
    <property type="project" value="UniProtKB-UniRule"/>
</dbReference>
<feature type="region of interest" description="Disordered" evidence="8">
    <location>
        <begin position="1"/>
        <end position="21"/>
    </location>
</feature>
<comment type="similarity">
    <text evidence="1 7">Belongs to the bacterial ribosomal protein bS20 family.</text>
</comment>
<evidence type="ECO:0000256" key="1">
    <source>
        <dbReference type="ARBA" id="ARBA00007634"/>
    </source>
</evidence>
<dbReference type="InterPro" id="IPR036510">
    <property type="entry name" value="Ribosomal_bS20_sf"/>
</dbReference>
<keyword evidence="4 7" id="KW-0689">Ribosomal protein</keyword>
<comment type="function">
    <text evidence="7">Binds directly to 16S ribosomal RNA.</text>
</comment>
<evidence type="ECO:0000256" key="3">
    <source>
        <dbReference type="ARBA" id="ARBA00022884"/>
    </source>
</evidence>
<dbReference type="GO" id="GO:0003735">
    <property type="term" value="F:structural constituent of ribosome"/>
    <property type="evidence" value="ECO:0007669"/>
    <property type="project" value="InterPro"/>
</dbReference>
<evidence type="ECO:0000313" key="9">
    <source>
        <dbReference type="EMBL" id="MBC8335209.1"/>
    </source>
</evidence>
<accession>A0A8J6NK60</accession>
<dbReference type="AlphaFoldDB" id="A0A8J6NK60"/>
<dbReference type="GO" id="GO:0015935">
    <property type="term" value="C:small ribosomal subunit"/>
    <property type="evidence" value="ECO:0007669"/>
    <property type="project" value="TreeGrafter"/>
</dbReference>
<dbReference type="PANTHER" id="PTHR33398:SF1">
    <property type="entry name" value="SMALL RIBOSOMAL SUBUNIT PROTEIN BS20C"/>
    <property type="match status" value="1"/>
</dbReference>